<name>A0ABQ8SVQ0_PERAM</name>
<comment type="caution">
    <text evidence="1">The sequence shown here is derived from an EMBL/GenBank/DDBJ whole genome shotgun (WGS) entry which is preliminary data.</text>
</comment>
<evidence type="ECO:0000313" key="1">
    <source>
        <dbReference type="EMBL" id="KAJ4438267.1"/>
    </source>
</evidence>
<organism evidence="1 2">
    <name type="scientific">Periplaneta americana</name>
    <name type="common">American cockroach</name>
    <name type="synonym">Blatta americana</name>
    <dbReference type="NCBI Taxonomy" id="6978"/>
    <lineage>
        <taxon>Eukaryota</taxon>
        <taxon>Metazoa</taxon>
        <taxon>Ecdysozoa</taxon>
        <taxon>Arthropoda</taxon>
        <taxon>Hexapoda</taxon>
        <taxon>Insecta</taxon>
        <taxon>Pterygota</taxon>
        <taxon>Neoptera</taxon>
        <taxon>Polyneoptera</taxon>
        <taxon>Dictyoptera</taxon>
        <taxon>Blattodea</taxon>
        <taxon>Blattoidea</taxon>
        <taxon>Blattidae</taxon>
        <taxon>Blattinae</taxon>
        <taxon>Periplaneta</taxon>
    </lineage>
</organism>
<dbReference type="Proteomes" id="UP001148838">
    <property type="component" value="Unassembled WGS sequence"/>
</dbReference>
<sequence>MKVIMPCEMSPGSSTDSYPAFAHIGLRKNPGKYLNQIFLCRSSSSSPVLAEVFRLAHAQTTTFLERNPPIPISPPILIAVRIPDIFRRQSKCKFSNLNFKYAIRKVQDNRESLELNGLHQLLVYANDVTMLGENPRTIRETTEILLEASKATDLEVNPEETKYMIMSRDQNIVRNGNIKIGDLSFEEVEKFKQFGATVTNSNDTREEIKRRINESHFLERN</sequence>
<proteinExistence type="predicted"/>
<gene>
    <name evidence="1" type="ORF">ANN_14206</name>
</gene>
<dbReference type="EMBL" id="JAJSOF020000019">
    <property type="protein sequence ID" value="KAJ4438267.1"/>
    <property type="molecule type" value="Genomic_DNA"/>
</dbReference>
<reference evidence="1 2" key="1">
    <citation type="journal article" date="2022" name="Allergy">
        <title>Genome assembly and annotation of Periplaneta americana reveal a comprehensive cockroach allergen profile.</title>
        <authorList>
            <person name="Wang L."/>
            <person name="Xiong Q."/>
            <person name="Saelim N."/>
            <person name="Wang L."/>
            <person name="Nong W."/>
            <person name="Wan A.T."/>
            <person name="Shi M."/>
            <person name="Liu X."/>
            <person name="Cao Q."/>
            <person name="Hui J.H.L."/>
            <person name="Sookrung N."/>
            <person name="Leung T.F."/>
            <person name="Tungtrongchitr A."/>
            <person name="Tsui S.K.W."/>
        </authorList>
    </citation>
    <scope>NUCLEOTIDE SEQUENCE [LARGE SCALE GENOMIC DNA]</scope>
    <source>
        <strain evidence="1">PWHHKU_190912</strain>
    </source>
</reference>
<protein>
    <submittedName>
        <fullName evidence="1">Uncharacterized protein</fullName>
    </submittedName>
</protein>
<evidence type="ECO:0000313" key="2">
    <source>
        <dbReference type="Proteomes" id="UP001148838"/>
    </source>
</evidence>
<accession>A0ABQ8SVQ0</accession>
<keyword evidence="2" id="KW-1185">Reference proteome</keyword>